<dbReference type="FunFam" id="2.90.10.30:FF:000003">
    <property type="entry name" value="Os04g0303100 protein"/>
    <property type="match status" value="1"/>
</dbReference>
<dbReference type="PANTHER" id="PTHR32444:SF10">
    <property type="entry name" value="CURCULIN-LIKE (MANNOSE-BINDING) LECTIN FAMILY PROTEIN-RELATED"/>
    <property type="match status" value="1"/>
</dbReference>
<name>A0A6P4AMD8_ZIZJJ</name>
<proteinExistence type="predicted"/>
<accession>A0A6P4AMD8</accession>
<dbReference type="AlphaFoldDB" id="A0A6P4AMD8"/>
<dbReference type="SUPFAM" id="SSF51110">
    <property type="entry name" value="alpha-D-mannose-specific plant lectins"/>
    <property type="match status" value="1"/>
</dbReference>
<organism evidence="6 7">
    <name type="scientific">Ziziphus jujuba</name>
    <name type="common">Chinese jujube</name>
    <name type="synonym">Ziziphus sativa</name>
    <dbReference type="NCBI Taxonomy" id="326968"/>
    <lineage>
        <taxon>Eukaryota</taxon>
        <taxon>Viridiplantae</taxon>
        <taxon>Streptophyta</taxon>
        <taxon>Embryophyta</taxon>
        <taxon>Tracheophyta</taxon>
        <taxon>Spermatophyta</taxon>
        <taxon>Magnoliopsida</taxon>
        <taxon>eudicotyledons</taxon>
        <taxon>Gunneridae</taxon>
        <taxon>Pentapetalae</taxon>
        <taxon>rosids</taxon>
        <taxon>fabids</taxon>
        <taxon>Rosales</taxon>
        <taxon>Rhamnaceae</taxon>
        <taxon>Paliureae</taxon>
        <taxon>Ziziphus</taxon>
    </lineage>
</organism>
<dbReference type="InterPro" id="IPR036426">
    <property type="entry name" value="Bulb-type_lectin_dom_sf"/>
</dbReference>
<dbReference type="CDD" id="cd00028">
    <property type="entry name" value="B_lectin"/>
    <property type="match status" value="1"/>
</dbReference>
<keyword evidence="6" id="KW-1185">Reference proteome</keyword>
<dbReference type="InParanoid" id="A0A6P4AMD8"/>
<dbReference type="PIRSF" id="PIRSF002686">
    <property type="entry name" value="SLG"/>
    <property type="match status" value="1"/>
</dbReference>
<keyword evidence="3" id="KW-0325">Glycoprotein</keyword>
<dbReference type="SMART" id="SM00108">
    <property type="entry name" value="B_lectin"/>
    <property type="match status" value="1"/>
</dbReference>
<dbReference type="InterPro" id="IPR001480">
    <property type="entry name" value="Bulb-type_lectin_dom"/>
</dbReference>
<evidence type="ECO:0000256" key="2">
    <source>
        <dbReference type="ARBA" id="ARBA00023157"/>
    </source>
</evidence>
<dbReference type="Pfam" id="PF01453">
    <property type="entry name" value="B_lectin"/>
    <property type="match status" value="1"/>
</dbReference>
<feature type="chain" id="PRO_5027583261" evidence="4">
    <location>
        <begin position="31"/>
        <end position="446"/>
    </location>
</feature>
<keyword evidence="2" id="KW-1015">Disulfide bond</keyword>
<evidence type="ECO:0000256" key="1">
    <source>
        <dbReference type="ARBA" id="ARBA00022729"/>
    </source>
</evidence>
<protein>
    <submittedName>
        <fullName evidence="7">Epidermis-specific secreted glycoprotein EP1</fullName>
    </submittedName>
</protein>
<reference evidence="7" key="1">
    <citation type="submission" date="2025-08" db="UniProtKB">
        <authorList>
            <consortium name="RefSeq"/>
        </authorList>
    </citation>
    <scope>IDENTIFICATION</scope>
    <source>
        <tissue evidence="7">Seedling</tissue>
    </source>
</reference>
<dbReference type="KEGG" id="zju:107432500"/>
<dbReference type="Gene3D" id="2.90.10.10">
    <property type="entry name" value="Bulb-type lectin domain"/>
    <property type="match status" value="1"/>
</dbReference>
<dbReference type="FunCoup" id="A0A6P4AMD8">
    <property type="interactions" value="184"/>
</dbReference>
<dbReference type="GeneID" id="107432500"/>
<evidence type="ECO:0000256" key="4">
    <source>
        <dbReference type="SAM" id="SignalP"/>
    </source>
</evidence>
<dbReference type="PANTHER" id="PTHR32444">
    <property type="entry name" value="BULB-TYPE LECTIN DOMAIN-CONTAINING PROTEIN"/>
    <property type="match status" value="1"/>
</dbReference>
<feature type="signal peptide" evidence="4">
    <location>
        <begin position="1"/>
        <end position="30"/>
    </location>
</feature>
<dbReference type="PROSITE" id="PS50927">
    <property type="entry name" value="BULB_LECTIN"/>
    <property type="match status" value="1"/>
</dbReference>
<evidence type="ECO:0000256" key="3">
    <source>
        <dbReference type="ARBA" id="ARBA00023180"/>
    </source>
</evidence>
<sequence>MSSPSLITTTTTMSLFSLFILSLFLSQAYAQVPSNATFKFVNEGEFGPYVNEYDANYRVLSVFASPFQLCFYNTTPNAYYLALRMAIQRTEPIYRWVWEANRGNPVKENATLTFGTDGNLVLAEADGKVAWQTNTANKGVVGFKLLPNGNIVLRDSKGNFVWQSFDHPTDTLLVGQSLKVGGVTKLVSRLSEQQNADGPYSLVMEPKGLAFYYKSNNSARPLLYFFSSDRLSIQKGSLESVQFQSEPETDEAYAYELRFAYQSKDGSSGGTSILSRPKYNATSSFLRLGIDGNVKIYTYYDKVSWGGWEVTFTLFDRESFWDVSECQLPERCGNLGVCEDNQCVACPSANGLIGWSKSCQAEKVTSCRASDFHYYKVVGVDHFLSKFTKGDSVKESVCESKCSKDCKCLGYFYNQQSSRCWIAYELKTLTKVENSTHVGYIKAPNH</sequence>
<dbReference type="GO" id="GO:0009505">
    <property type="term" value="C:plant-type cell wall"/>
    <property type="evidence" value="ECO:0007669"/>
    <property type="project" value="TreeGrafter"/>
</dbReference>
<feature type="domain" description="Bulb-type lectin" evidence="5">
    <location>
        <begin position="16"/>
        <end position="166"/>
    </location>
</feature>
<gene>
    <name evidence="7" type="primary">LOC107432500</name>
</gene>
<evidence type="ECO:0000313" key="6">
    <source>
        <dbReference type="Proteomes" id="UP001652623"/>
    </source>
</evidence>
<dbReference type="Proteomes" id="UP001652623">
    <property type="component" value="Chromosome 11"/>
</dbReference>
<evidence type="ECO:0000313" key="7">
    <source>
        <dbReference type="RefSeq" id="XP_015899131.3"/>
    </source>
</evidence>
<keyword evidence="1 4" id="KW-0732">Signal</keyword>
<dbReference type="InterPro" id="IPR035446">
    <property type="entry name" value="SLSG/EP1"/>
</dbReference>
<dbReference type="RefSeq" id="XP_015899131.3">
    <property type="nucleotide sequence ID" value="XM_016043645.4"/>
</dbReference>
<evidence type="ECO:0000259" key="5">
    <source>
        <dbReference type="PROSITE" id="PS50927"/>
    </source>
</evidence>